<dbReference type="Proteomes" id="UP000257109">
    <property type="component" value="Unassembled WGS sequence"/>
</dbReference>
<feature type="region of interest" description="Disordered" evidence="1">
    <location>
        <begin position="156"/>
        <end position="175"/>
    </location>
</feature>
<evidence type="ECO:0000256" key="1">
    <source>
        <dbReference type="SAM" id="MobiDB-lite"/>
    </source>
</evidence>
<organism evidence="2 3">
    <name type="scientific">Mucuna pruriens</name>
    <name type="common">Velvet bean</name>
    <name type="synonym">Dolichos pruriens</name>
    <dbReference type="NCBI Taxonomy" id="157652"/>
    <lineage>
        <taxon>Eukaryota</taxon>
        <taxon>Viridiplantae</taxon>
        <taxon>Streptophyta</taxon>
        <taxon>Embryophyta</taxon>
        <taxon>Tracheophyta</taxon>
        <taxon>Spermatophyta</taxon>
        <taxon>Magnoliopsida</taxon>
        <taxon>eudicotyledons</taxon>
        <taxon>Gunneridae</taxon>
        <taxon>Pentapetalae</taxon>
        <taxon>rosids</taxon>
        <taxon>fabids</taxon>
        <taxon>Fabales</taxon>
        <taxon>Fabaceae</taxon>
        <taxon>Papilionoideae</taxon>
        <taxon>50 kb inversion clade</taxon>
        <taxon>NPAAA clade</taxon>
        <taxon>indigoferoid/millettioid clade</taxon>
        <taxon>Phaseoleae</taxon>
        <taxon>Mucuna</taxon>
    </lineage>
</organism>
<protein>
    <submittedName>
        <fullName evidence="2">Uncharacterized protein</fullName>
    </submittedName>
</protein>
<proteinExistence type="predicted"/>
<comment type="caution">
    <text evidence="2">The sequence shown here is derived from an EMBL/GenBank/DDBJ whole genome shotgun (WGS) entry which is preliminary data.</text>
</comment>
<feature type="non-terminal residue" evidence="2">
    <location>
        <position position="1"/>
    </location>
</feature>
<dbReference type="PANTHER" id="PTHR33240">
    <property type="entry name" value="OS08G0508500 PROTEIN"/>
    <property type="match status" value="1"/>
</dbReference>
<dbReference type="PANTHER" id="PTHR33240:SF8">
    <property type="entry name" value="OS03G0439900 PROTEIN"/>
    <property type="match status" value="1"/>
</dbReference>
<accession>A0A371FAD7</accession>
<dbReference type="EMBL" id="QJKJ01009889">
    <property type="protein sequence ID" value="RDX75251.1"/>
    <property type="molecule type" value="Genomic_DNA"/>
</dbReference>
<dbReference type="AlphaFoldDB" id="A0A371FAD7"/>
<evidence type="ECO:0000313" key="3">
    <source>
        <dbReference type="Proteomes" id="UP000257109"/>
    </source>
</evidence>
<evidence type="ECO:0000313" key="2">
    <source>
        <dbReference type="EMBL" id="RDX75251.1"/>
    </source>
</evidence>
<reference evidence="2" key="1">
    <citation type="submission" date="2018-05" db="EMBL/GenBank/DDBJ databases">
        <title>Draft genome of Mucuna pruriens seed.</title>
        <authorList>
            <person name="Nnadi N.E."/>
            <person name="Vos R."/>
            <person name="Hasami M.H."/>
            <person name="Devisetty U.K."/>
            <person name="Aguiy J.C."/>
        </authorList>
    </citation>
    <scope>NUCLEOTIDE SEQUENCE [LARGE SCALE GENOMIC DNA]</scope>
    <source>
        <strain evidence="2">JCA_2017</strain>
    </source>
</reference>
<dbReference type="OrthoDB" id="1400091at2759"/>
<keyword evidence="3" id="KW-1185">Reference proteome</keyword>
<gene>
    <name evidence="2" type="ORF">CR513_44893</name>
</gene>
<name>A0A371FAD7_MUCPR</name>
<sequence length="175" mass="20410">MIWSSLSQMMTMTICCHTKMTPWWFWWWPWSINYKGSTNVLYWDTFQKLGLPESSLEECSSTLIDFLEEQVEIQGVVDFRTFNAGSNAKAMIVKFMVINAWASYNMILSWSTLNRLQAIMSTSHHCMKFLVACWVGIVRADQCVACWSGIGGRTDKREDKWPNPHPRQNLKDLRP</sequence>